<evidence type="ECO:0000256" key="2">
    <source>
        <dbReference type="ARBA" id="ARBA00023002"/>
    </source>
</evidence>
<sequence length="573" mass="63901">RWKGKVALVTGASSGIGAATAFKLAKAGMKVAACARRADRIQQMVEELGDDGSMMAIKCDLTNDEDVDAMFSQIMETWGGIDVCINNAALCGPVKITDGDRKEWRKLFDLNVIAYCYCSKKTVESLKVRDCDEGHIINICSIGGHRVFEPIPKHYNVTKFAVTAITESLRLELKETKRNIRASDHGAVEGPSSTCDGCECRDWCCYCYEVGYDRHEGRCMCQKGRFYPELGDKGKMMAIKCDLTNDEEQVSPGVVRTEMLDHVPEDLLTLVMSDMDPLLAEDIANAVEFIISAPPHFEARMERWKGKVALVTGASSGIGAAIAMKLAKAGMKVAACARRVDRIQQMMVKLGDKGTMLPIKCDLTNDEEVDAMFSQIMGTWGGIDVVISLNSDGDRKDWRYLLNLNVIALCYCSKRTVESLKERDCDEGHIINICSIAGHWVYNVDPNLYNISKFAVTAVTESLRLELKETKKNIRASHLTFRIKDIASCVFSRKQISPGLVWTEMVENHLPKDRQAELKSKMDPLQAEDIANAVEFMLSAPPHVEVNDMIIWPTRQKMQEFSNHIDFAPAVRI</sequence>
<gene>
    <name evidence="3" type="ORF">DSTB1V02_LOCUS12446</name>
</gene>
<reference evidence="3" key="1">
    <citation type="submission" date="2020-11" db="EMBL/GenBank/DDBJ databases">
        <authorList>
            <person name="Tran Van P."/>
        </authorList>
    </citation>
    <scope>NUCLEOTIDE SEQUENCE</scope>
</reference>
<comment type="similarity">
    <text evidence="1">Belongs to the short-chain dehydrogenases/reductases (SDR) family.</text>
</comment>
<dbReference type="PANTHER" id="PTHR43115">
    <property type="entry name" value="DEHYDROGENASE/REDUCTASE SDR FAMILY MEMBER 11"/>
    <property type="match status" value="1"/>
</dbReference>
<dbReference type="FunFam" id="3.40.50.720:FF:000084">
    <property type="entry name" value="Short-chain dehydrogenase reductase"/>
    <property type="match status" value="1"/>
</dbReference>
<dbReference type="Pfam" id="PF00106">
    <property type="entry name" value="adh_short"/>
    <property type="match status" value="2"/>
</dbReference>
<dbReference type="EMBL" id="CAJPEV010004727">
    <property type="protein sequence ID" value="CAG0902217.1"/>
    <property type="molecule type" value="Genomic_DNA"/>
</dbReference>
<dbReference type="PANTHER" id="PTHR43115:SF4">
    <property type="entry name" value="DEHYDROGENASE_REDUCTASE SDR FAMILY MEMBER 11"/>
    <property type="match status" value="1"/>
</dbReference>
<name>A0A7R9AEL6_9CRUS</name>
<dbReference type="SUPFAM" id="SSF51735">
    <property type="entry name" value="NAD(P)-binding Rossmann-fold domains"/>
    <property type="match status" value="2"/>
</dbReference>
<evidence type="ECO:0000313" key="4">
    <source>
        <dbReference type="Proteomes" id="UP000677054"/>
    </source>
</evidence>
<evidence type="ECO:0000256" key="1">
    <source>
        <dbReference type="ARBA" id="ARBA00006484"/>
    </source>
</evidence>
<dbReference type="AlphaFoldDB" id="A0A7R9AEL6"/>
<accession>A0A7R9AEL6</accession>
<protein>
    <recommendedName>
        <fullName evidence="5">Dehydrogenase/reductase SDR family member 11</fullName>
    </recommendedName>
</protein>
<dbReference type="Proteomes" id="UP000677054">
    <property type="component" value="Unassembled WGS sequence"/>
</dbReference>
<dbReference type="PRINTS" id="PR00080">
    <property type="entry name" value="SDRFAMILY"/>
</dbReference>
<dbReference type="FunFam" id="3.40.50.720:FF:000047">
    <property type="entry name" value="NADP-dependent L-serine/L-allo-threonine dehydrogenase"/>
    <property type="match status" value="1"/>
</dbReference>
<dbReference type="GO" id="GO:0016616">
    <property type="term" value="F:oxidoreductase activity, acting on the CH-OH group of donors, NAD or NADP as acceptor"/>
    <property type="evidence" value="ECO:0007669"/>
    <property type="project" value="UniProtKB-ARBA"/>
</dbReference>
<dbReference type="Gene3D" id="3.40.50.720">
    <property type="entry name" value="NAD(P)-binding Rossmann-like Domain"/>
    <property type="match status" value="2"/>
</dbReference>
<evidence type="ECO:0000313" key="3">
    <source>
        <dbReference type="EMBL" id="CAD7252690.1"/>
    </source>
</evidence>
<dbReference type="InterPro" id="IPR036291">
    <property type="entry name" value="NAD(P)-bd_dom_sf"/>
</dbReference>
<dbReference type="OrthoDB" id="6136459at2759"/>
<feature type="non-terminal residue" evidence="3">
    <location>
        <position position="573"/>
    </location>
</feature>
<evidence type="ECO:0008006" key="5">
    <source>
        <dbReference type="Google" id="ProtNLM"/>
    </source>
</evidence>
<dbReference type="PRINTS" id="PR00081">
    <property type="entry name" value="GDHRDH"/>
</dbReference>
<keyword evidence="2" id="KW-0560">Oxidoreductase</keyword>
<dbReference type="InterPro" id="IPR002347">
    <property type="entry name" value="SDR_fam"/>
</dbReference>
<organism evidence="3">
    <name type="scientific">Darwinula stevensoni</name>
    <dbReference type="NCBI Taxonomy" id="69355"/>
    <lineage>
        <taxon>Eukaryota</taxon>
        <taxon>Metazoa</taxon>
        <taxon>Ecdysozoa</taxon>
        <taxon>Arthropoda</taxon>
        <taxon>Crustacea</taxon>
        <taxon>Oligostraca</taxon>
        <taxon>Ostracoda</taxon>
        <taxon>Podocopa</taxon>
        <taxon>Podocopida</taxon>
        <taxon>Darwinulocopina</taxon>
        <taxon>Darwinuloidea</taxon>
        <taxon>Darwinulidae</taxon>
        <taxon>Darwinula</taxon>
    </lineage>
</organism>
<proteinExistence type="inferred from homology"/>
<keyword evidence="4" id="KW-1185">Reference proteome</keyword>
<dbReference type="EMBL" id="LR904244">
    <property type="protein sequence ID" value="CAD7252690.1"/>
    <property type="molecule type" value="Genomic_DNA"/>
</dbReference>